<name>D0WB05_NEILA</name>
<sequence>MTVRNLSPCRIYLCEVSRLFQYAPNIGLVQTAGRYPYAARRLSLPYNHIV</sequence>
<reference evidence="1 2" key="1">
    <citation type="submission" date="2009-10" db="EMBL/GenBank/DDBJ databases">
        <authorList>
            <person name="Weinstock G."/>
            <person name="Sodergren E."/>
            <person name="Clifton S."/>
            <person name="Fulton L."/>
            <person name="Fulton B."/>
            <person name="Courtney L."/>
            <person name="Fronick C."/>
            <person name="Harrison M."/>
            <person name="Strong C."/>
            <person name="Farmer C."/>
            <person name="Delahaunty K."/>
            <person name="Markovic C."/>
            <person name="Hall O."/>
            <person name="Minx P."/>
            <person name="Tomlinson C."/>
            <person name="Mitreva M."/>
            <person name="Nelson J."/>
            <person name="Hou S."/>
            <person name="Wollam A."/>
            <person name="Pepin K.H."/>
            <person name="Johnson M."/>
            <person name="Bhonagiri V."/>
            <person name="Nash W.E."/>
            <person name="Warren W."/>
            <person name="Chinwalla A."/>
            <person name="Mardis E.R."/>
            <person name="Wilson R.K."/>
        </authorList>
    </citation>
    <scope>NUCLEOTIDE SEQUENCE [LARGE SCALE GENOMIC DNA]</scope>
    <source>
        <strain evidence="1 2">ATCC 23970</strain>
    </source>
</reference>
<evidence type="ECO:0000313" key="1">
    <source>
        <dbReference type="EMBL" id="EEZ75278.1"/>
    </source>
</evidence>
<evidence type="ECO:0000313" key="2">
    <source>
        <dbReference type="Proteomes" id="UP000003843"/>
    </source>
</evidence>
<comment type="caution">
    <text evidence="1">The sequence shown here is derived from an EMBL/GenBank/DDBJ whole genome shotgun (WGS) entry which is preliminary data.</text>
</comment>
<protein>
    <submittedName>
        <fullName evidence="1">Uncharacterized protein</fullName>
    </submittedName>
</protein>
<accession>D0WB05</accession>
<proteinExistence type="predicted"/>
<dbReference type="AlphaFoldDB" id="D0WB05"/>
<dbReference type="Proteomes" id="UP000003843">
    <property type="component" value="Unassembled WGS sequence"/>
</dbReference>
<gene>
    <name evidence="1" type="ORF">NEILACOT_04729</name>
</gene>
<dbReference type="EMBL" id="ACEQ02000020">
    <property type="protein sequence ID" value="EEZ75278.1"/>
    <property type="molecule type" value="Genomic_DNA"/>
</dbReference>
<organism evidence="1 2">
    <name type="scientific">Neisseria lactamica ATCC 23970</name>
    <dbReference type="NCBI Taxonomy" id="546265"/>
    <lineage>
        <taxon>Bacteria</taxon>
        <taxon>Pseudomonadati</taxon>
        <taxon>Pseudomonadota</taxon>
        <taxon>Betaproteobacteria</taxon>
        <taxon>Neisseriales</taxon>
        <taxon>Neisseriaceae</taxon>
        <taxon>Neisseria</taxon>
    </lineage>
</organism>